<reference evidence="1" key="1">
    <citation type="submission" date="2021-05" db="EMBL/GenBank/DDBJ databases">
        <authorList>
            <person name="Alioto T."/>
            <person name="Alioto T."/>
            <person name="Gomez Garrido J."/>
        </authorList>
    </citation>
    <scope>NUCLEOTIDE SEQUENCE</scope>
</reference>
<protein>
    <submittedName>
        <fullName evidence="1">(northern house mosquito) hypothetical protein</fullName>
    </submittedName>
</protein>
<proteinExistence type="predicted"/>
<organism evidence="1">
    <name type="scientific">Culex pipiens</name>
    <name type="common">House mosquito</name>
    <dbReference type="NCBI Taxonomy" id="7175"/>
    <lineage>
        <taxon>Eukaryota</taxon>
        <taxon>Metazoa</taxon>
        <taxon>Ecdysozoa</taxon>
        <taxon>Arthropoda</taxon>
        <taxon>Hexapoda</taxon>
        <taxon>Insecta</taxon>
        <taxon>Pterygota</taxon>
        <taxon>Neoptera</taxon>
        <taxon>Endopterygota</taxon>
        <taxon>Diptera</taxon>
        <taxon>Nematocera</taxon>
        <taxon>Culicoidea</taxon>
        <taxon>Culicidae</taxon>
        <taxon>Culicinae</taxon>
        <taxon>Culicini</taxon>
        <taxon>Culex</taxon>
        <taxon>Culex</taxon>
    </lineage>
</organism>
<dbReference type="AlphaFoldDB" id="A0A8D8BQ25"/>
<name>A0A8D8BQ25_CULPI</name>
<accession>A0A8D8BQ25</accession>
<evidence type="ECO:0000313" key="1">
    <source>
        <dbReference type="EMBL" id="CAG6479678.1"/>
    </source>
</evidence>
<dbReference type="EMBL" id="HBUE01086001">
    <property type="protein sequence ID" value="CAG6479678.1"/>
    <property type="molecule type" value="Transcribed_RNA"/>
</dbReference>
<sequence>MLWTWNLRMWCLQMQENPGRSLLWSLLREMRHVSGSPLQRVRELCPLQTVQDGSLERSGMFGELFIPFTAVRWKPRTQRRSGRQTVHLFPQPVPLRVHVQRIRQLGKADRAGKSHLPGSATHAGFCAYRGRSGCSAGIGRTAGVETGDFGL</sequence>